<dbReference type="Proteomes" id="UP000807115">
    <property type="component" value="Chromosome 1"/>
</dbReference>
<evidence type="ECO:0000313" key="6">
    <source>
        <dbReference type="Proteomes" id="UP000807115"/>
    </source>
</evidence>
<dbReference type="Gene3D" id="2.60.210.10">
    <property type="entry name" value="Apoptosis, Tumor Necrosis Factor Receptor Associated Protein 2, Chain A"/>
    <property type="match status" value="1"/>
</dbReference>
<dbReference type="Pfam" id="PF00651">
    <property type="entry name" value="BTB"/>
    <property type="match status" value="1"/>
</dbReference>
<evidence type="ECO:0000313" key="5">
    <source>
        <dbReference type="EMBL" id="KAG0549098.1"/>
    </source>
</evidence>
<dbReference type="PROSITE" id="PS50097">
    <property type="entry name" value="BTB"/>
    <property type="match status" value="1"/>
</dbReference>
<dbReference type="PANTHER" id="PTHR26379:SF422">
    <property type="entry name" value="BTB DOMAIN-CONTAINING PROTEIN"/>
    <property type="match status" value="1"/>
</dbReference>
<dbReference type="InterPro" id="IPR045005">
    <property type="entry name" value="BPM1-6"/>
</dbReference>
<dbReference type="Pfam" id="PF22486">
    <property type="entry name" value="MATH_2"/>
    <property type="match status" value="1"/>
</dbReference>
<reference evidence="5" key="2">
    <citation type="submission" date="2020-10" db="EMBL/GenBank/DDBJ databases">
        <authorList>
            <person name="Cooper E.A."/>
            <person name="Brenton Z.W."/>
            <person name="Flinn B.S."/>
            <person name="Jenkins J."/>
            <person name="Shu S."/>
            <person name="Flowers D."/>
            <person name="Luo F."/>
            <person name="Wang Y."/>
            <person name="Xia P."/>
            <person name="Barry K."/>
            <person name="Daum C."/>
            <person name="Lipzen A."/>
            <person name="Yoshinaga Y."/>
            <person name="Schmutz J."/>
            <person name="Saski C."/>
            <person name="Vermerris W."/>
            <person name="Kresovich S."/>
        </authorList>
    </citation>
    <scope>NUCLEOTIDE SEQUENCE</scope>
</reference>
<dbReference type="Gene3D" id="1.25.40.420">
    <property type="match status" value="1"/>
</dbReference>
<dbReference type="InterPro" id="IPR000210">
    <property type="entry name" value="BTB/POZ_dom"/>
</dbReference>
<dbReference type="EMBL" id="CM027680">
    <property type="protein sequence ID" value="KAG0549098.1"/>
    <property type="molecule type" value="Genomic_DNA"/>
</dbReference>
<name>A0A921RZ40_SORBI</name>
<accession>A0A921RZ40</accession>
<gene>
    <name evidence="5" type="ORF">BDA96_01G225800</name>
</gene>
<evidence type="ECO:0000256" key="2">
    <source>
        <dbReference type="ARBA" id="ARBA00010846"/>
    </source>
</evidence>
<feature type="domain" description="MATH" evidence="4">
    <location>
        <begin position="19"/>
        <end position="127"/>
    </location>
</feature>
<dbReference type="PANTHER" id="PTHR26379">
    <property type="entry name" value="BTB/POZ AND MATH DOMAIN-CONTAINING PROTEIN 1"/>
    <property type="match status" value="1"/>
</dbReference>
<dbReference type="InterPro" id="IPR011333">
    <property type="entry name" value="SKP1/BTB/POZ_sf"/>
</dbReference>
<sequence length="309" mass="34383">MTTTTSDSASAIIEGGSHTGSHLLHVEGYSRTKELPNQQSIIHSESFNVGGRTWRIQYSPRGQGGIHSKHIWLKLAGNEVPAYTRRVEWNWYAHGGYRFIVLIEREAVEAASPDLVVNDCLKIRCDVAVYIRYRRETRGPSTEGADVTFQVAGEAFRAHRCILAARSPVFKAELFGAMKESTSTGACIRIGDMLPQMGAGQEVVLMAQHLLEAADRYAMQRLKLICEEILCRCLDVNTIASTIVLAEQHSCHRLKEACFVFLKSSPFSLQHVMATSGFEHLIKCFPALLRELISKLGTPCPYVKDSSLQ</sequence>
<dbReference type="InterPro" id="IPR056423">
    <property type="entry name" value="BACK_BPM_SPOP"/>
</dbReference>
<dbReference type="InterPro" id="IPR008974">
    <property type="entry name" value="TRAF-like"/>
</dbReference>
<dbReference type="Gene3D" id="3.30.710.10">
    <property type="entry name" value="Potassium Channel Kv1.1, Chain A"/>
    <property type="match status" value="1"/>
</dbReference>
<evidence type="ECO:0000259" key="3">
    <source>
        <dbReference type="PROSITE" id="PS50097"/>
    </source>
</evidence>
<protein>
    <recommendedName>
        <fullName evidence="7">BTB domain-containing protein</fullName>
    </recommendedName>
</protein>
<dbReference type="InterPro" id="IPR002083">
    <property type="entry name" value="MATH/TRAF_dom"/>
</dbReference>
<feature type="domain" description="BTB" evidence="3">
    <location>
        <begin position="145"/>
        <end position="193"/>
    </location>
</feature>
<dbReference type="AlphaFoldDB" id="A0A921RZ40"/>
<comment type="caution">
    <text evidence="5">The sequence shown here is derived from an EMBL/GenBank/DDBJ whole genome shotgun (WGS) entry which is preliminary data.</text>
</comment>
<comment type="pathway">
    <text evidence="1">Protein modification; protein ubiquitination.</text>
</comment>
<dbReference type="PROSITE" id="PS50144">
    <property type="entry name" value="MATH"/>
    <property type="match status" value="1"/>
</dbReference>
<proteinExistence type="inferred from homology"/>
<evidence type="ECO:0000256" key="1">
    <source>
        <dbReference type="ARBA" id="ARBA00004906"/>
    </source>
</evidence>
<comment type="similarity">
    <text evidence="2">Belongs to the Tdpoz family.</text>
</comment>
<dbReference type="CDD" id="cd00121">
    <property type="entry name" value="MATH"/>
    <property type="match status" value="1"/>
</dbReference>
<dbReference type="Pfam" id="PF24570">
    <property type="entry name" value="BACK_BPM_SPOP"/>
    <property type="match status" value="1"/>
</dbReference>
<reference evidence="5" key="1">
    <citation type="journal article" date="2019" name="BMC Genomics">
        <title>A new reference genome for Sorghum bicolor reveals high levels of sequence similarity between sweet and grain genotypes: implications for the genetics of sugar metabolism.</title>
        <authorList>
            <person name="Cooper E.A."/>
            <person name="Brenton Z.W."/>
            <person name="Flinn B.S."/>
            <person name="Jenkins J."/>
            <person name="Shu S."/>
            <person name="Flowers D."/>
            <person name="Luo F."/>
            <person name="Wang Y."/>
            <person name="Xia P."/>
            <person name="Barry K."/>
            <person name="Daum C."/>
            <person name="Lipzen A."/>
            <person name="Yoshinaga Y."/>
            <person name="Schmutz J."/>
            <person name="Saski C."/>
            <person name="Vermerris W."/>
            <person name="Kresovich S."/>
        </authorList>
    </citation>
    <scope>NUCLEOTIDE SEQUENCE</scope>
</reference>
<evidence type="ECO:0008006" key="7">
    <source>
        <dbReference type="Google" id="ProtNLM"/>
    </source>
</evidence>
<dbReference type="SMART" id="SM00225">
    <property type="entry name" value="BTB"/>
    <property type="match status" value="1"/>
</dbReference>
<dbReference type="GO" id="GO:0016567">
    <property type="term" value="P:protein ubiquitination"/>
    <property type="evidence" value="ECO:0007669"/>
    <property type="project" value="InterPro"/>
</dbReference>
<dbReference type="SUPFAM" id="SSF49599">
    <property type="entry name" value="TRAF domain-like"/>
    <property type="match status" value="1"/>
</dbReference>
<dbReference type="SUPFAM" id="SSF54695">
    <property type="entry name" value="POZ domain"/>
    <property type="match status" value="1"/>
</dbReference>
<evidence type="ECO:0000259" key="4">
    <source>
        <dbReference type="PROSITE" id="PS50144"/>
    </source>
</evidence>
<organism evidence="5 6">
    <name type="scientific">Sorghum bicolor</name>
    <name type="common">Sorghum</name>
    <name type="synonym">Sorghum vulgare</name>
    <dbReference type="NCBI Taxonomy" id="4558"/>
    <lineage>
        <taxon>Eukaryota</taxon>
        <taxon>Viridiplantae</taxon>
        <taxon>Streptophyta</taxon>
        <taxon>Embryophyta</taxon>
        <taxon>Tracheophyta</taxon>
        <taxon>Spermatophyta</taxon>
        <taxon>Magnoliopsida</taxon>
        <taxon>Liliopsida</taxon>
        <taxon>Poales</taxon>
        <taxon>Poaceae</taxon>
        <taxon>PACMAD clade</taxon>
        <taxon>Panicoideae</taxon>
        <taxon>Andropogonodae</taxon>
        <taxon>Andropogoneae</taxon>
        <taxon>Sorghinae</taxon>
        <taxon>Sorghum</taxon>
    </lineage>
</organism>